<feature type="binding site" evidence="14">
    <location>
        <begin position="227"/>
        <end position="234"/>
    </location>
    <ligand>
        <name>ATP</name>
        <dbReference type="ChEBI" id="CHEBI:30616"/>
    </ligand>
</feature>
<feature type="region of interest" description="Disordered" evidence="16">
    <location>
        <begin position="1"/>
        <end position="21"/>
    </location>
</feature>
<evidence type="ECO:0000256" key="3">
    <source>
        <dbReference type="ARBA" id="ARBA00022670"/>
    </source>
</evidence>
<dbReference type="InterPro" id="IPR000642">
    <property type="entry name" value="Peptidase_M41"/>
</dbReference>
<dbReference type="EMBL" id="MFLF01000021">
    <property type="protein sequence ID" value="OGG58942.1"/>
    <property type="molecule type" value="Genomic_DNA"/>
</dbReference>
<name>A0A1F6DD44_9BACT</name>
<comment type="cofactor">
    <cofactor evidence="14">
        <name>Zn(2+)</name>
        <dbReference type="ChEBI" id="CHEBI:29105"/>
    </cofactor>
    <text evidence="14">Binds 1 zinc ion per subunit.</text>
</comment>
<keyword evidence="3 14" id="KW-0645">Protease</keyword>
<dbReference type="GO" id="GO:0005524">
    <property type="term" value="F:ATP binding"/>
    <property type="evidence" value="ECO:0007669"/>
    <property type="project" value="UniProtKB-UniRule"/>
</dbReference>
<evidence type="ECO:0000256" key="15">
    <source>
        <dbReference type="RuleBase" id="RU003651"/>
    </source>
</evidence>
<comment type="similarity">
    <text evidence="15">Belongs to the AAA ATPase family.</text>
</comment>
<dbReference type="FunFam" id="1.10.8.60:FF:000001">
    <property type="entry name" value="ATP-dependent zinc metalloprotease FtsH"/>
    <property type="match status" value="1"/>
</dbReference>
<feature type="transmembrane region" description="Helical" evidence="14">
    <location>
        <begin position="129"/>
        <end position="153"/>
    </location>
</feature>
<feature type="binding site" evidence="14">
    <location>
        <position position="449"/>
    </location>
    <ligand>
        <name>Zn(2+)</name>
        <dbReference type="ChEBI" id="CHEBI:29105"/>
        <note>catalytic</note>
    </ligand>
</feature>
<dbReference type="Gene3D" id="1.20.58.760">
    <property type="entry name" value="Peptidase M41"/>
    <property type="match status" value="1"/>
</dbReference>
<keyword evidence="4 14" id="KW-0812">Transmembrane</keyword>
<feature type="binding site" evidence="14">
    <location>
        <position position="453"/>
    </location>
    <ligand>
        <name>Zn(2+)</name>
        <dbReference type="ChEBI" id="CHEBI:29105"/>
        <note>catalytic</note>
    </ligand>
</feature>
<dbReference type="GO" id="GO:0008270">
    <property type="term" value="F:zinc ion binding"/>
    <property type="evidence" value="ECO:0007669"/>
    <property type="project" value="UniProtKB-UniRule"/>
</dbReference>
<proteinExistence type="inferred from homology"/>
<evidence type="ECO:0000256" key="14">
    <source>
        <dbReference type="HAMAP-Rule" id="MF_01458"/>
    </source>
</evidence>
<sequence>MKEQGKKAPKKPVPKHRKKQQPSSLWNILTVGVLSLMMFTLLYGYGTDKKNTEDTTLTKVAEAIHAGDVKELVVRGDTVEVHHRDEARPVGIAKKEGYATPITETLVNLGVTAEELRAIALEVKEETGLAYWLGVLSPFLFPLLLLGFIVFFFSRSMKGMGVQALNFGASKARMIHPDDEQQKVTFKDVAGAKEAKIELEEIVDFLKNPKKFTDIGAAVPKGVMMMGSPGTGKTLLARAIAGEANVPFFSISGSEFVEMFVGVGASRVRDLFQTAKKMAPAIIFIDEIDAVGRARGSGMGGGNDEREQTLNQILTEMDGFEPTEKLIVIAATNRPDVIDSALMRPGRFDRRVTIDLPDRDDRLEILKIHARKKPLTADVNLEIIAQRTPGFSGADLASLMNEAAILAAREGRKEVAQFDAIRSIEKVMLGPERKSHLLTKEERKITAYHEAGHALVASVLPYADPVQKISIISRGRAAGYTLKLPDTDRKMQSRKEFLDDIAMSLGGYVAEIMIFDDLTTGPSNDLQVATNLARDMVVRFGMSEKFGPVALEGTGGRLIGGGISEDRGYSTEKAREIDEEVTRIMRTAEDRAREALTVHRKALDAVAEKLIELETLERDDYEAILKREGVEIKNAYPKEEAADPTNI</sequence>
<dbReference type="FunFam" id="3.40.50.300:FF:000001">
    <property type="entry name" value="ATP-dependent zinc metalloprotease FtsH"/>
    <property type="match status" value="1"/>
</dbReference>
<comment type="similarity">
    <text evidence="2 14">In the C-terminal section; belongs to the peptidase M41 family.</text>
</comment>
<keyword evidence="8 14" id="KW-0862">Zinc</keyword>
<keyword evidence="7 14" id="KW-0378">Hydrolase</keyword>
<keyword evidence="12 14" id="KW-0472">Membrane</keyword>
<evidence type="ECO:0000256" key="1">
    <source>
        <dbReference type="ARBA" id="ARBA00004370"/>
    </source>
</evidence>
<evidence type="ECO:0000256" key="7">
    <source>
        <dbReference type="ARBA" id="ARBA00022801"/>
    </source>
</evidence>
<dbReference type="SMART" id="SM00382">
    <property type="entry name" value="AAA"/>
    <property type="match status" value="1"/>
</dbReference>
<protein>
    <recommendedName>
        <fullName evidence="14">ATP-dependent zinc metalloprotease FtsH</fullName>
        <ecNumber evidence="14">3.4.24.-</ecNumber>
    </recommendedName>
</protein>
<keyword evidence="6 14" id="KW-0547">Nucleotide-binding</keyword>
<keyword evidence="5 14" id="KW-0479">Metal-binding</keyword>
<dbReference type="GO" id="GO:0004222">
    <property type="term" value="F:metalloendopeptidase activity"/>
    <property type="evidence" value="ECO:0007669"/>
    <property type="project" value="InterPro"/>
</dbReference>
<dbReference type="FunFam" id="1.20.58.760:FF:000001">
    <property type="entry name" value="ATP-dependent zinc metalloprotease FtsH"/>
    <property type="match status" value="1"/>
</dbReference>
<dbReference type="NCBIfam" id="TIGR01241">
    <property type="entry name" value="FtsH_fam"/>
    <property type="match status" value="1"/>
</dbReference>
<comment type="caution">
    <text evidence="18">The sequence shown here is derived from an EMBL/GenBank/DDBJ whole genome shotgun (WGS) entry which is preliminary data.</text>
</comment>
<dbReference type="GO" id="GO:0030163">
    <property type="term" value="P:protein catabolic process"/>
    <property type="evidence" value="ECO:0007669"/>
    <property type="project" value="UniProtKB-UniRule"/>
</dbReference>
<evidence type="ECO:0000256" key="11">
    <source>
        <dbReference type="ARBA" id="ARBA00023049"/>
    </source>
</evidence>
<dbReference type="GO" id="GO:0006508">
    <property type="term" value="P:proteolysis"/>
    <property type="evidence" value="ECO:0007669"/>
    <property type="project" value="UniProtKB-KW"/>
</dbReference>
<evidence type="ECO:0000256" key="2">
    <source>
        <dbReference type="ARBA" id="ARBA00010044"/>
    </source>
</evidence>
<keyword evidence="9 14" id="KW-0067">ATP-binding</keyword>
<dbReference type="InterPro" id="IPR003960">
    <property type="entry name" value="ATPase_AAA_CS"/>
</dbReference>
<evidence type="ECO:0000256" key="4">
    <source>
        <dbReference type="ARBA" id="ARBA00022692"/>
    </source>
</evidence>
<dbReference type="InterPro" id="IPR003593">
    <property type="entry name" value="AAA+_ATPase"/>
</dbReference>
<evidence type="ECO:0000256" key="9">
    <source>
        <dbReference type="ARBA" id="ARBA00022840"/>
    </source>
</evidence>
<evidence type="ECO:0000256" key="12">
    <source>
        <dbReference type="ARBA" id="ARBA00023136"/>
    </source>
</evidence>
<comment type="subcellular location">
    <subcellularLocation>
        <location evidence="14">Cell membrane</location>
        <topology evidence="14">Multi-pass membrane protein</topology>
        <orientation evidence="14">Cytoplasmic side</orientation>
    </subcellularLocation>
    <subcellularLocation>
        <location evidence="1">Membrane</location>
    </subcellularLocation>
</comment>
<evidence type="ECO:0000256" key="16">
    <source>
        <dbReference type="SAM" id="MobiDB-lite"/>
    </source>
</evidence>
<evidence type="ECO:0000256" key="6">
    <source>
        <dbReference type="ARBA" id="ARBA00022741"/>
    </source>
</evidence>
<organism evidence="18 19">
    <name type="scientific">Candidatus Kaiserbacteria bacterium RIFCSPHIGHO2_02_FULL_50_50</name>
    <dbReference type="NCBI Taxonomy" id="1798492"/>
    <lineage>
        <taxon>Bacteria</taxon>
        <taxon>Candidatus Kaiseribacteriota</taxon>
    </lineage>
</organism>
<dbReference type="PANTHER" id="PTHR23076:SF97">
    <property type="entry name" value="ATP-DEPENDENT ZINC METALLOPROTEASE YME1L1"/>
    <property type="match status" value="1"/>
</dbReference>
<feature type="compositionally biased region" description="Basic residues" evidence="16">
    <location>
        <begin position="7"/>
        <end position="20"/>
    </location>
</feature>
<dbReference type="PROSITE" id="PS00674">
    <property type="entry name" value="AAA"/>
    <property type="match status" value="1"/>
</dbReference>
<dbReference type="GO" id="GO:0005886">
    <property type="term" value="C:plasma membrane"/>
    <property type="evidence" value="ECO:0007669"/>
    <property type="project" value="UniProtKB-SubCell"/>
</dbReference>
<evidence type="ECO:0000256" key="13">
    <source>
        <dbReference type="ARBA" id="ARBA00061570"/>
    </source>
</evidence>
<evidence type="ECO:0000256" key="10">
    <source>
        <dbReference type="ARBA" id="ARBA00022989"/>
    </source>
</evidence>
<keyword evidence="11 14" id="KW-0482">Metalloprotease</keyword>
<dbReference type="Gene3D" id="1.10.8.60">
    <property type="match status" value="1"/>
</dbReference>
<dbReference type="Pfam" id="PF00004">
    <property type="entry name" value="AAA"/>
    <property type="match status" value="1"/>
</dbReference>
<dbReference type="InterPro" id="IPR027417">
    <property type="entry name" value="P-loop_NTPase"/>
</dbReference>
<dbReference type="GO" id="GO:0016887">
    <property type="term" value="F:ATP hydrolysis activity"/>
    <property type="evidence" value="ECO:0007669"/>
    <property type="project" value="UniProtKB-UniRule"/>
</dbReference>
<keyword evidence="10 14" id="KW-1133">Transmembrane helix</keyword>
<dbReference type="SUPFAM" id="SSF140990">
    <property type="entry name" value="FtsH protease domain-like"/>
    <property type="match status" value="1"/>
</dbReference>
<dbReference type="AlphaFoldDB" id="A0A1F6DD44"/>
<dbReference type="InterPro" id="IPR037219">
    <property type="entry name" value="Peptidase_M41-like"/>
</dbReference>
<dbReference type="Proteomes" id="UP000178794">
    <property type="component" value="Unassembled WGS sequence"/>
</dbReference>
<dbReference type="STRING" id="1798492.A3C89_03590"/>
<dbReference type="CDD" id="cd19501">
    <property type="entry name" value="RecA-like_FtsH"/>
    <property type="match status" value="1"/>
</dbReference>
<comment type="subunit">
    <text evidence="14">Homohexamer.</text>
</comment>
<evidence type="ECO:0000313" key="18">
    <source>
        <dbReference type="EMBL" id="OGG58942.1"/>
    </source>
</evidence>
<evidence type="ECO:0000259" key="17">
    <source>
        <dbReference type="SMART" id="SM00382"/>
    </source>
</evidence>
<dbReference type="SUPFAM" id="SSF52540">
    <property type="entry name" value="P-loop containing nucleoside triphosphate hydrolases"/>
    <property type="match status" value="1"/>
</dbReference>
<evidence type="ECO:0000256" key="5">
    <source>
        <dbReference type="ARBA" id="ARBA00022723"/>
    </source>
</evidence>
<feature type="binding site" evidence="14">
    <location>
        <position position="525"/>
    </location>
    <ligand>
        <name>Zn(2+)</name>
        <dbReference type="ChEBI" id="CHEBI:29105"/>
        <note>catalytic</note>
    </ligand>
</feature>
<dbReference type="Pfam" id="PF17862">
    <property type="entry name" value="AAA_lid_3"/>
    <property type="match status" value="1"/>
</dbReference>
<dbReference type="GO" id="GO:0004176">
    <property type="term" value="F:ATP-dependent peptidase activity"/>
    <property type="evidence" value="ECO:0007669"/>
    <property type="project" value="InterPro"/>
</dbReference>
<dbReference type="PANTHER" id="PTHR23076">
    <property type="entry name" value="METALLOPROTEASE M41 FTSH"/>
    <property type="match status" value="1"/>
</dbReference>
<comment type="similarity">
    <text evidence="13 14">In the central section; belongs to the AAA ATPase family.</text>
</comment>
<accession>A0A1F6DD44</accession>
<feature type="transmembrane region" description="Helical" evidence="14">
    <location>
        <begin position="25"/>
        <end position="45"/>
    </location>
</feature>
<dbReference type="InterPro" id="IPR003959">
    <property type="entry name" value="ATPase_AAA_core"/>
</dbReference>
<dbReference type="EC" id="3.4.24.-" evidence="14"/>
<dbReference type="InterPro" id="IPR005936">
    <property type="entry name" value="FtsH"/>
</dbReference>
<feature type="active site" evidence="14">
    <location>
        <position position="450"/>
    </location>
</feature>
<dbReference type="Pfam" id="PF01434">
    <property type="entry name" value="Peptidase_M41"/>
    <property type="match status" value="1"/>
</dbReference>
<evidence type="ECO:0000313" key="19">
    <source>
        <dbReference type="Proteomes" id="UP000178794"/>
    </source>
</evidence>
<keyword evidence="14" id="KW-1003">Cell membrane</keyword>
<comment type="function">
    <text evidence="14">Acts as a processive, ATP-dependent zinc metallopeptidase for both cytoplasmic and membrane proteins. Plays a role in the quality control of integral membrane proteins.</text>
</comment>
<dbReference type="HAMAP" id="MF_01458">
    <property type="entry name" value="FtsH"/>
    <property type="match status" value="1"/>
</dbReference>
<gene>
    <name evidence="14" type="primary">ftsH</name>
    <name evidence="18" type="ORF">A3C89_03590</name>
</gene>
<dbReference type="Gene3D" id="3.40.50.300">
    <property type="entry name" value="P-loop containing nucleotide triphosphate hydrolases"/>
    <property type="match status" value="1"/>
</dbReference>
<reference evidence="18 19" key="1">
    <citation type="journal article" date="2016" name="Nat. Commun.">
        <title>Thousands of microbial genomes shed light on interconnected biogeochemical processes in an aquifer system.</title>
        <authorList>
            <person name="Anantharaman K."/>
            <person name="Brown C.T."/>
            <person name="Hug L.A."/>
            <person name="Sharon I."/>
            <person name="Castelle C.J."/>
            <person name="Probst A.J."/>
            <person name="Thomas B.C."/>
            <person name="Singh A."/>
            <person name="Wilkins M.J."/>
            <person name="Karaoz U."/>
            <person name="Brodie E.L."/>
            <person name="Williams K.H."/>
            <person name="Hubbard S.S."/>
            <person name="Banfield J.F."/>
        </authorList>
    </citation>
    <scope>NUCLEOTIDE SEQUENCE [LARGE SCALE GENOMIC DNA]</scope>
</reference>
<evidence type="ECO:0000256" key="8">
    <source>
        <dbReference type="ARBA" id="ARBA00022833"/>
    </source>
</evidence>
<feature type="domain" description="AAA+ ATPase" evidence="17">
    <location>
        <begin position="219"/>
        <end position="358"/>
    </location>
</feature>
<dbReference type="InterPro" id="IPR041569">
    <property type="entry name" value="AAA_lid_3"/>
</dbReference>